<keyword evidence="4" id="KW-1185">Reference proteome</keyword>
<dbReference type="RefSeq" id="WP_354466017.1">
    <property type="nucleotide sequence ID" value="NZ_JBEPMM010000016.1"/>
</dbReference>
<comment type="caution">
    <text evidence="3">The sequence shown here is derived from an EMBL/GenBank/DDBJ whole genome shotgun (WGS) entry which is preliminary data.</text>
</comment>
<feature type="compositionally biased region" description="Basic and acidic residues" evidence="1">
    <location>
        <begin position="9"/>
        <end position="23"/>
    </location>
</feature>
<reference evidence="3 4" key="1">
    <citation type="submission" date="2024-06" db="EMBL/GenBank/DDBJ databases">
        <title>Genomic Encyclopedia of Type Strains, Phase IV (KMG-IV): sequencing the most valuable type-strain genomes for metagenomic binning, comparative biology and taxonomic classification.</title>
        <authorList>
            <person name="Goeker M."/>
        </authorList>
    </citation>
    <scope>NUCLEOTIDE SEQUENCE [LARGE SCALE GENOMIC DNA]</scope>
    <source>
        <strain evidence="3 4">DSM 21331</strain>
    </source>
</reference>
<evidence type="ECO:0000256" key="1">
    <source>
        <dbReference type="SAM" id="MobiDB-lite"/>
    </source>
</evidence>
<evidence type="ECO:0000313" key="3">
    <source>
        <dbReference type="EMBL" id="MET3694567.1"/>
    </source>
</evidence>
<dbReference type="EMBL" id="JBEPMM010000016">
    <property type="protein sequence ID" value="MET3694567.1"/>
    <property type="molecule type" value="Genomic_DNA"/>
</dbReference>
<evidence type="ECO:0000259" key="2">
    <source>
        <dbReference type="Pfam" id="PF18932"/>
    </source>
</evidence>
<dbReference type="Pfam" id="PF18932">
    <property type="entry name" value="DUF5681"/>
    <property type="match status" value="1"/>
</dbReference>
<gene>
    <name evidence="3" type="ORF">ABID43_004129</name>
</gene>
<feature type="region of interest" description="Disordered" evidence="1">
    <location>
        <begin position="1"/>
        <end position="60"/>
    </location>
</feature>
<dbReference type="InterPro" id="IPR043736">
    <property type="entry name" value="DUF5681"/>
</dbReference>
<proteinExistence type="predicted"/>
<organism evidence="3 4">
    <name type="scientific">Methylobacterium goesingense</name>
    <dbReference type="NCBI Taxonomy" id="243690"/>
    <lineage>
        <taxon>Bacteria</taxon>
        <taxon>Pseudomonadati</taxon>
        <taxon>Pseudomonadota</taxon>
        <taxon>Alphaproteobacteria</taxon>
        <taxon>Hyphomicrobiales</taxon>
        <taxon>Methylobacteriaceae</taxon>
        <taxon>Methylobacterium</taxon>
    </lineage>
</organism>
<name>A0ABV2LB58_9HYPH</name>
<evidence type="ECO:0000313" key="4">
    <source>
        <dbReference type="Proteomes" id="UP001549145"/>
    </source>
</evidence>
<protein>
    <recommendedName>
        <fullName evidence="2">DUF5681 domain-containing protein</fullName>
    </recommendedName>
</protein>
<dbReference type="Proteomes" id="UP001549145">
    <property type="component" value="Unassembled WGS sequence"/>
</dbReference>
<accession>A0ABV2LB58</accession>
<sequence>MSDVAANERPPERLLHNPQKVESELLCADAPTDNTAPKQRGRPFLPGQSGNPSGRPKGKRNRLTALFLEVVEKDFLDNGAAALKKLRENDAASYIRLVASIVPRELILEEEQKIDFSLLSAGEIHDLLITARKDRSYQKFFDELI</sequence>
<feature type="domain" description="DUF5681" evidence="2">
    <location>
        <begin position="43"/>
        <end position="72"/>
    </location>
</feature>